<organism evidence="2">
    <name type="scientific">Solanum chacoense</name>
    <name type="common">Chaco potato</name>
    <dbReference type="NCBI Taxonomy" id="4108"/>
    <lineage>
        <taxon>Eukaryota</taxon>
        <taxon>Viridiplantae</taxon>
        <taxon>Streptophyta</taxon>
        <taxon>Embryophyta</taxon>
        <taxon>Tracheophyta</taxon>
        <taxon>Spermatophyta</taxon>
        <taxon>Magnoliopsida</taxon>
        <taxon>eudicotyledons</taxon>
        <taxon>Gunneridae</taxon>
        <taxon>Pentapetalae</taxon>
        <taxon>asterids</taxon>
        <taxon>lamiids</taxon>
        <taxon>Solanales</taxon>
        <taxon>Solanaceae</taxon>
        <taxon>Solanoideae</taxon>
        <taxon>Solaneae</taxon>
        <taxon>Solanum</taxon>
    </lineage>
</organism>
<dbReference type="AlphaFoldDB" id="A0A0V0HGH1"/>
<sequence>MEISLRRSLHCFSTPPPPSPSPSIEAFSSRKLSAEQMAAVSLTNKETAKILEAEAQDCGKLLPWCHLRLQSKSGHRDNL</sequence>
<name>A0A0V0HGH1_SOLCH</name>
<proteinExistence type="predicted"/>
<reference evidence="2" key="1">
    <citation type="submission" date="2015-12" db="EMBL/GenBank/DDBJ databases">
        <title>Gene expression during late stages of embryo sac development: a critical building block for successful pollen-pistil interactions.</title>
        <authorList>
            <person name="Liu Y."/>
            <person name="Joly V."/>
            <person name="Sabar M."/>
            <person name="Matton D.P."/>
        </authorList>
    </citation>
    <scope>NUCLEOTIDE SEQUENCE</scope>
</reference>
<evidence type="ECO:0000256" key="1">
    <source>
        <dbReference type="SAM" id="MobiDB-lite"/>
    </source>
</evidence>
<protein>
    <submittedName>
        <fullName evidence="2">Putative ovule protein</fullName>
    </submittedName>
</protein>
<dbReference type="EMBL" id="GEDG01019936">
    <property type="protein sequence ID" value="JAP19532.1"/>
    <property type="molecule type" value="Transcribed_RNA"/>
</dbReference>
<accession>A0A0V0HGH1</accession>
<evidence type="ECO:0000313" key="2">
    <source>
        <dbReference type="EMBL" id="JAP19532.1"/>
    </source>
</evidence>
<feature type="region of interest" description="Disordered" evidence="1">
    <location>
        <begin position="1"/>
        <end position="25"/>
    </location>
</feature>